<dbReference type="AlphaFoldDB" id="A0A8J2N7P5"/>
<gene>
    <name evidence="2" type="ORF">ALTATR162_LOCUS7585</name>
</gene>
<dbReference type="RefSeq" id="XP_043171148.1">
    <property type="nucleotide sequence ID" value="XM_043315213.1"/>
</dbReference>
<evidence type="ECO:0000313" key="2">
    <source>
        <dbReference type="EMBL" id="CAG5173153.1"/>
    </source>
</evidence>
<accession>A0A8J2N7P5</accession>
<dbReference type="GeneID" id="67019601"/>
<feature type="region of interest" description="Disordered" evidence="1">
    <location>
        <begin position="1"/>
        <end position="70"/>
    </location>
</feature>
<keyword evidence="3" id="KW-1185">Reference proteome</keyword>
<name>A0A8J2N7P5_9PLEO</name>
<reference evidence="2" key="1">
    <citation type="submission" date="2021-05" db="EMBL/GenBank/DDBJ databases">
        <authorList>
            <person name="Stam R."/>
        </authorList>
    </citation>
    <scope>NUCLEOTIDE SEQUENCE</scope>
    <source>
        <strain evidence="2">CS162</strain>
    </source>
</reference>
<evidence type="ECO:0000313" key="3">
    <source>
        <dbReference type="Proteomes" id="UP000676310"/>
    </source>
</evidence>
<comment type="caution">
    <text evidence="2">The sequence shown here is derived from an EMBL/GenBank/DDBJ whole genome shotgun (WGS) entry which is preliminary data.</text>
</comment>
<dbReference type="OrthoDB" id="5335351at2759"/>
<sequence length="166" mass="19222">MDTGPAFKSEPSLTQDAQAVRPPMRRVSSDETERPPSAQRTQDEVDDQTDAATGEQPEYDDTDPADRVKDFDWEDLELRYHQAMEGCHNEESELMQEWESLMAYFRIWANSGNEHETGRTYSRLRTRMTYVQNSEEELEQKRNHYVSVVKAFESALNLLKANGIGR</sequence>
<organism evidence="2 3">
    <name type="scientific">Alternaria atra</name>
    <dbReference type="NCBI Taxonomy" id="119953"/>
    <lineage>
        <taxon>Eukaryota</taxon>
        <taxon>Fungi</taxon>
        <taxon>Dikarya</taxon>
        <taxon>Ascomycota</taxon>
        <taxon>Pezizomycotina</taxon>
        <taxon>Dothideomycetes</taxon>
        <taxon>Pleosporomycetidae</taxon>
        <taxon>Pleosporales</taxon>
        <taxon>Pleosporineae</taxon>
        <taxon>Pleosporaceae</taxon>
        <taxon>Alternaria</taxon>
        <taxon>Alternaria sect. Ulocladioides</taxon>
    </lineage>
</organism>
<proteinExistence type="predicted"/>
<dbReference type="Proteomes" id="UP000676310">
    <property type="component" value="Unassembled WGS sequence"/>
</dbReference>
<dbReference type="EMBL" id="CAJRGZ010000022">
    <property type="protein sequence ID" value="CAG5173153.1"/>
    <property type="molecule type" value="Genomic_DNA"/>
</dbReference>
<evidence type="ECO:0000256" key="1">
    <source>
        <dbReference type="SAM" id="MobiDB-lite"/>
    </source>
</evidence>
<protein>
    <submittedName>
        <fullName evidence="2">Uncharacterized protein</fullName>
    </submittedName>
</protein>